<dbReference type="InterPro" id="IPR007403">
    <property type="entry name" value="DUF456"/>
</dbReference>
<gene>
    <name evidence="2" type="ORF">FTX54_010275</name>
</gene>
<evidence type="ECO:0000313" key="3">
    <source>
        <dbReference type="Proteomes" id="UP000321816"/>
    </source>
</evidence>
<keyword evidence="1" id="KW-0472">Membrane</keyword>
<proteinExistence type="predicted"/>
<dbReference type="PANTHER" id="PTHR39165:SF1">
    <property type="entry name" value="DUF456 DOMAIN-CONTAINING PROTEIN"/>
    <property type="match status" value="1"/>
</dbReference>
<feature type="transmembrane region" description="Helical" evidence="1">
    <location>
        <begin position="52"/>
        <end position="74"/>
    </location>
</feature>
<dbReference type="RefSeq" id="WP_147805298.1">
    <property type="nucleotide sequence ID" value="NZ_CP144914.1"/>
</dbReference>
<reference evidence="2 3" key="1">
    <citation type="submission" date="2024-01" db="EMBL/GenBank/DDBJ databases">
        <title>Complete Genome Sequence of Alkalicoccus halolimnae BZ-SZ-XJ29T, a Moderately Halophilic Bacterium Isolated from a Salt Lake.</title>
        <authorList>
            <person name="Zhao B."/>
        </authorList>
    </citation>
    <scope>NUCLEOTIDE SEQUENCE [LARGE SCALE GENOMIC DNA]</scope>
    <source>
        <strain evidence="2 3">BZ-SZ-XJ29</strain>
    </source>
</reference>
<dbReference type="PANTHER" id="PTHR39165">
    <property type="entry name" value="IG HYPOTHETICAL 17883"/>
    <property type="match status" value="1"/>
</dbReference>
<dbReference type="Pfam" id="PF04306">
    <property type="entry name" value="DUF456"/>
    <property type="match status" value="1"/>
</dbReference>
<name>A0A5C7FC34_9BACI</name>
<dbReference type="OrthoDB" id="9808460at2"/>
<feature type="transmembrane region" description="Helical" evidence="1">
    <location>
        <begin position="12"/>
        <end position="40"/>
    </location>
</feature>
<feature type="transmembrane region" description="Helical" evidence="1">
    <location>
        <begin position="133"/>
        <end position="161"/>
    </location>
</feature>
<sequence>MEILIWTVIAALFILSFIGLLFPIIPSVLLIWGAVALYAFLIDGGAVSWWTWVSFAMLTIVLFIADYAASMFFVKKYGSSTYGMTAATVGLIVGTFIIPPFGIFIVPFALVMLTEVAQKKPAKEAAKVAVGTLFGFLASTFAKGLIQALLIALFLADVLLFN</sequence>
<evidence type="ECO:0000256" key="1">
    <source>
        <dbReference type="SAM" id="Phobius"/>
    </source>
</evidence>
<evidence type="ECO:0000313" key="2">
    <source>
        <dbReference type="EMBL" id="WWD78813.1"/>
    </source>
</evidence>
<keyword evidence="1" id="KW-1133">Transmembrane helix</keyword>
<accession>A0A5C7FC34</accession>
<dbReference type="EMBL" id="CP144914">
    <property type="protein sequence ID" value="WWD78813.1"/>
    <property type="molecule type" value="Genomic_DNA"/>
</dbReference>
<organism evidence="2 3">
    <name type="scientific">Alkalicoccus halolimnae</name>
    <dbReference type="NCBI Taxonomy" id="1667239"/>
    <lineage>
        <taxon>Bacteria</taxon>
        <taxon>Bacillati</taxon>
        <taxon>Bacillota</taxon>
        <taxon>Bacilli</taxon>
        <taxon>Bacillales</taxon>
        <taxon>Bacillaceae</taxon>
        <taxon>Alkalicoccus</taxon>
    </lineage>
</organism>
<dbReference type="KEGG" id="ahal:FTX54_010275"/>
<dbReference type="Proteomes" id="UP000321816">
    <property type="component" value="Chromosome"/>
</dbReference>
<keyword evidence="3" id="KW-1185">Reference proteome</keyword>
<feature type="transmembrane region" description="Helical" evidence="1">
    <location>
        <begin position="86"/>
        <end position="113"/>
    </location>
</feature>
<protein>
    <submittedName>
        <fullName evidence="2">DUF456 family protein</fullName>
    </submittedName>
</protein>
<dbReference type="AlphaFoldDB" id="A0A5C7FC34"/>
<keyword evidence="1" id="KW-0812">Transmembrane</keyword>